<keyword evidence="6 19" id="KW-0349">Heme</keyword>
<evidence type="ECO:0000256" key="8">
    <source>
        <dbReference type="ARBA" id="ARBA00022692"/>
    </source>
</evidence>
<evidence type="ECO:0000256" key="7">
    <source>
        <dbReference type="ARBA" id="ARBA00022660"/>
    </source>
</evidence>
<dbReference type="InterPro" id="IPR030689">
    <property type="entry name" value="Cytochrome_b"/>
</dbReference>
<evidence type="ECO:0000256" key="16">
    <source>
        <dbReference type="ARBA" id="ARBA00023136"/>
    </source>
</evidence>
<dbReference type="OrthoDB" id="6753971at2759"/>
<organism evidence="23">
    <name type="scientific">Pieris rapae</name>
    <name type="common">Small white butterfly</name>
    <name type="synonym">Artogeia rapae</name>
    <dbReference type="NCBI Taxonomy" id="64459"/>
    <lineage>
        <taxon>Eukaryota</taxon>
        <taxon>Metazoa</taxon>
        <taxon>Ecdysozoa</taxon>
        <taxon>Arthropoda</taxon>
        <taxon>Hexapoda</taxon>
        <taxon>Insecta</taxon>
        <taxon>Pterygota</taxon>
        <taxon>Neoptera</taxon>
        <taxon>Endopterygota</taxon>
        <taxon>Lepidoptera</taxon>
        <taxon>Glossata</taxon>
        <taxon>Ditrysia</taxon>
        <taxon>Papilionoidea</taxon>
        <taxon>Pieridae</taxon>
        <taxon>Pierinae</taxon>
        <taxon>Pieris</taxon>
    </lineage>
</organism>
<dbReference type="SUPFAM" id="SSF81648">
    <property type="entry name" value="a domain/subunit of cytochrome bc1 complex (Ubiquinol-cytochrome c reductase)"/>
    <property type="match status" value="1"/>
</dbReference>
<dbReference type="GO" id="GO:0008121">
    <property type="term" value="F:quinol-cytochrome-c reductase activity"/>
    <property type="evidence" value="ECO:0007669"/>
    <property type="project" value="InterPro"/>
</dbReference>
<evidence type="ECO:0000256" key="6">
    <source>
        <dbReference type="ARBA" id="ARBA00022617"/>
    </source>
</evidence>
<feature type="transmembrane region" description="Helical" evidence="20">
    <location>
        <begin position="144"/>
        <end position="162"/>
    </location>
</feature>
<feature type="transmembrane region" description="Helical" evidence="20">
    <location>
        <begin position="232"/>
        <end position="252"/>
    </location>
</feature>
<geneLocation type="mitochondrion" evidence="23"/>
<dbReference type="InterPro" id="IPR027387">
    <property type="entry name" value="Cytb/b6-like_sf"/>
</dbReference>
<gene>
    <name evidence="23" type="primary">CYTB</name>
</gene>
<dbReference type="Pfam" id="PF00033">
    <property type="entry name" value="Cytochrome_B"/>
    <property type="match status" value="1"/>
</dbReference>
<evidence type="ECO:0000256" key="10">
    <source>
        <dbReference type="ARBA" id="ARBA00022792"/>
    </source>
</evidence>
<evidence type="ECO:0000256" key="20">
    <source>
        <dbReference type="RuleBase" id="RU362117"/>
    </source>
</evidence>
<dbReference type="Gene3D" id="1.20.810.10">
    <property type="entry name" value="Cytochrome Bc1 Complex, Chain C"/>
    <property type="match status" value="1"/>
</dbReference>
<keyword evidence="7 20" id="KW-0679">Respiratory chain</keyword>
<evidence type="ECO:0000256" key="3">
    <source>
        <dbReference type="ARBA" id="ARBA00011649"/>
    </source>
</evidence>
<reference evidence="23" key="1">
    <citation type="journal article" date="2010" name="Kun Chong Xue Bao">
        <title>Sequencing and analysis of the complete mitochondrial genome of Pieris rapae Linnaeus (Lepidoptera:Pieridae).</title>
        <authorList>
            <person name="Mao Z.-H."/>
            <person name="Hao J.-S."/>
            <person name="Zhu G.-P."/>
            <person name="Hu J."/>
            <person name="Si M.-M."/>
            <person name="Zhu C.-D."/>
        </authorList>
    </citation>
    <scope>NUCLEOTIDE SEQUENCE</scope>
</reference>
<dbReference type="PROSITE" id="PS51002">
    <property type="entry name" value="CYTB_NTER"/>
    <property type="match status" value="1"/>
</dbReference>
<comment type="cofactor">
    <cofactor evidence="20">
        <name>heme b</name>
        <dbReference type="ChEBI" id="CHEBI:60344"/>
    </cofactor>
    <text evidence="20">Binds 2 heme groups non-covalently.</text>
</comment>
<dbReference type="PIRSF" id="PIRSF038885">
    <property type="entry name" value="COB"/>
    <property type="match status" value="1"/>
</dbReference>
<dbReference type="InterPro" id="IPR048260">
    <property type="entry name" value="Cytochrome_b_C_euk/bac"/>
</dbReference>
<comment type="similarity">
    <text evidence="17 20">Belongs to the cytochrome b family.</text>
</comment>
<evidence type="ECO:0000256" key="5">
    <source>
        <dbReference type="ARBA" id="ARBA00022448"/>
    </source>
</evidence>
<feature type="transmembrane region" description="Helical" evidence="20">
    <location>
        <begin position="114"/>
        <end position="137"/>
    </location>
</feature>
<name>G0WKM0_PIERA</name>
<dbReference type="InterPro" id="IPR005797">
    <property type="entry name" value="Cyt_b/b6_N"/>
</dbReference>
<feature type="transmembrane region" description="Helical" evidence="20">
    <location>
        <begin position="33"/>
        <end position="60"/>
    </location>
</feature>
<sequence>MSKKFFPLRKTHPLFKIMNNSLVDLPSPSNISIWWNFGSLLALCLITQILTGLFLTMYYYANIEMAFYSVNYICRNVNYGWLIRTLHANGASFFFICIYIHIGRGIYYESFNFFYTWMVGIIILFLLMMTAFMGYVLPWGQMSFWGATVITNLLSAIPYLGNSLLNWIWGGFAVDNPTLTRFYTFHFLMPFIILAMTMIHLLFLHQTGSNNPGTNSNLDKIPFHPYFTYKDLMGFIIMFILILLTLTNPYMLGDPDNFIPANPLVTPVHIQPEEYFLFAYAILRSIPNKLGGVIALLMSILIIAILPFTFNKKIQGIQFYPLNQMIFWSMITTIILLTWIGARPVETPYILTGQILTVIYFSYYIINPIVNKMWDKMIFYN</sequence>
<dbReference type="CDD" id="cd00284">
    <property type="entry name" value="Cytochrome_b_N"/>
    <property type="match status" value="1"/>
</dbReference>
<keyword evidence="14" id="KW-0830">Ubiquinone</keyword>
<dbReference type="RefSeq" id="YP_004769886.1">
    <property type="nucleotide sequence ID" value="NC_015895.1"/>
</dbReference>
<dbReference type="PANTHER" id="PTHR19271:SF16">
    <property type="entry name" value="CYTOCHROME B"/>
    <property type="match status" value="1"/>
</dbReference>
<proteinExistence type="inferred from homology"/>
<feature type="domain" description="Cytochrome b/b6 C-terminal region profile" evidence="22">
    <location>
        <begin position="213"/>
        <end position="381"/>
    </location>
</feature>
<dbReference type="EMBL" id="HM156697">
    <property type="protein sequence ID" value="ADG95358.1"/>
    <property type="molecule type" value="Genomic_DNA"/>
</dbReference>
<dbReference type="GO" id="GO:0046872">
    <property type="term" value="F:metal ion binding"/>
    <property type="evidence" value="ECO:0007669"/>
    <property type="project" value="UniProtKB-UniRule"/>
</dbReference>
<dbReference type="CDD" id="cd00290">
    <property type="entry name" value="cytochrome_b_C"/>
    <property type="match status" value="1"/>
</dbReference>
<keyword evidence="5 20" id="KW-0813">Transport</keyword>
<feature type="binding site" description="axial binding residue" evidence="19">
    <location>
        <position position="186"/>
    </location>
    <ligand>
        <name>heme b</name>
        <dbReference type="ChEBI" id="CHEBI:60344"/>
        <label>b562</label>
    </ligand>
    <ligandPart>
        <name>Fe</name>
        <dbReference type="ChEBI" id="CHEBI:18248"/>
    </ligandPart>
</feature>
<keyword evidence="12 20" id="KW-1133">Transmembrane helix</keyword>
<dbReference type="GO" id="GO:0045275">
    <property type="term" value="C:respiratory chain complex III"/>
    <property type="evidence" value="ECO:0007669"/>
    <property type="project" value="InterPro"/>
</dbReference>
<dbReference type="Pfam" id="PF00032">
    <property type="entry name" value="Cytochrom_B_C"/>
    <property type="match status" value="1"/>
</dbReference>
<reference evidence="23" key="2">
    <citation type="submission" date="2010-04" db="EMBL/GenBank/DDBJ databases">
        <authorList>
            <person name="Mao Z."/>
            <person name="Hao J."/>
            <person name="Zhu C."/>
        </authorList>
    </citation>
    <scope>NUCLEOTIDE SEQUENCE</scope>
</reference>
<evidence type="ECO:0000256" key="15">
    <source>
        <dbReference type="ARBA" id="ARBA00023128"/>
    </source>
</evidence>
<accession>G0WKM0</accession>
<dbReference type="SUPFAM" id="SSF81342">
    <property type="entry name" value="Transmembrane di-heme cytochromes"/>
    <property type="match status" value="1"/>
</dbReference>
<evidence type="ECO:0000256" key="12">
    <source>
        <dbReference type="ARBA" id="ARBA00022989"/>
    </source>
</evidence>
<evidence type="ECO:0000256" key="18">
    <source>
        <dbReference type="PIRSR" id="PIRSR038885-1"/>
    </source>
</evidence>
<comment type="cofactor">
    <cofactor evidence="19">
        <name>heme</name>
        <dbReference type="ChEBI" id="CHEBI:30413"/>
    </cofactor>
    <text evidence="19">Binds 2 heme groups non-covalently.</text>
</comment>
<feature type="binding site" description="axial binding residue" evidence="19">
    <location>
        <position position="101"/>
    </location>
    <ligand>
        <name>heme b</name>
        <dbReference type="ChEBI" id="CHEBI:60344"/>
        <label>b566</label>
    </ligand>
    <ligandPart>
        <name>Fe</name>
        <dbReference type="ChEBI" id="CHEBI:18248"/>
    </ligandPart>
</feature>
<comment type="subcellular location">
    <subcellularLocation>
        <location evidence="2">Mitochondrion inner membrane</location>
        <topology evidence="2">Multi-pass membrane protein</topology>
    </subcellularLocation>
</comment>
<evidence type="ECO:0000256" key="9">
    <source>
        <dbReference type="ARBA" id="ARBA00022723"/>
    </source>
</evidence>
<comment type="subunit">
    <text evidence="3">The main subunits of complex b-c1 are: cytochrome b, cytochrome c1 and the Rieske protein.</text>
</comment>
<dbReference type="InterPro" id="IPR016174">
    <property type="entry name" value="Di-haem_cyt_TM"/>
</dbReference>
<dbReference type="InterPro" id="IPR036150">
    <property type="entry name" value="Cyt_b/b6_C_sf"/>
</dbReference>
<feature type="transmembrane region" description="Helical" evidence="20">
    <location>
        <begin position="81"/>
        <end position="102"/>
    </location>
</feature>
<evidence type="ECO:0000256" key="14">
    <source>
        <dbReference type="ARBA" id="ARBA00023075"/>
    </source>
</evidence>
<dbReference type="GO" id="GO:0006122">
    <property type="term" value="P:mitochondrial electron transport, ubiquinol to cytochrome c"/>
    <property type="evidence" value="ECO:0007669"/>
    <property type="project" value="TreeGrafter"/>
</dbReference>
<evidence type="ECO:0000256" key="1">
    <source>
        <dbReference type="ARBA" id="ARBA00002566"/>
    </source>
</evidence>
<feature type="binding site" description="axial binding residue" evidence="19">
    <location>
        <position position="87"/>
    </location>
    <ligand>
        <name>heme b</name>
        <dbReference type="ChEBI" id="CHEBI:60344"/>
        <label>b562</label>
    </ligand>
    <ligandPart>
        <name>Fe</name>
        <dbReference type="ChEBI" id="CHEBI:18248"/>
    </ligandPart>
</feature>
<feature type="domain" description="Cytochrome b/b6 N-terminal region profile" evidence="21">
    <location>
        <begin position="5"/>
        <end position="213"/>
    </location>
</feature>
<dbReference type="FunFam" id="1.20.810.10:FF:000002">
    <property type="entry name" value="Cytochrome b"/>
    <property type="match status" value="1"/>
</dbReference>
<feature type="binding site" description="axial binding residue" evidence="19">
    <location>
        <position position="200"/>
    </location>
    <ligand>
        <name>heme b</name>
        <dbReference type="ChEBI" id="CHEBI:60344"/>
        <label>b566</label>
    </ligand>
    <ligandPart>
        <name>Fe</name>
        <dbReference type="ChEBI" id="CHEBI:18248"/>
    </ligandPart>
</feature>
<evidence type="ECO:0000256" key="17">
    <source>
        <dbReference type="ARBA" id="ARBA00061233"/>
    </source>
</evidence>
<feature type="transmembrane region" description="Helical" evidence="20">
    <location>
        <begin position="322"/>
        <end position="342"/>
    </location>
</feature>
<evidence type="ECO:0000259" key="21">
    <source>
        <dbReference type="PROSITE" id="PS51002"/>
    </source>
</evidence>
<dbReference type="AlphaFoldDB" id="G0WKM0"/>
<keyword evidence="9 19" id="KW-0479">Metal-binding</keyword>
<evidence type="ECO:0000256" key="2">
    <source>
        <dbReference type="ARBA" id="ARBA00004448"/>
    </source>
</evidence>
<keyword evidence="16 20" id="KW-0472">Membrane</keyword>
<dbReference type="PANTHER" id="PTHR19271">
    <property type="entry name" value="CYTOCHROME B"/>
    <property type="match status" value="1"/>
</dbReference>
<evidence type="ECO:0000313" key="23">
    <source>
        <dbReference type="EMBL" id="ADG95358.1"/>
    </source>
</evidence>
<comment type="function">
    <text evidence="1 20">Component of the ubiquinol-cytochrome c reductase complex (complex III or cytochrome b-c1 complex) that is part of the mitochondrial respiratory chain. The b-c1 complex mediates electron transfer from ubiquinol to cytochrome c. Contributes to the generation of a proton gradient across the mitochondrial membrane that is then used for ATP synthesis.</text>
</comment>
<keyword evidence="11 20" id="KW-0249">Electron transport</keyword>
<dbReference type="PROSITE" id="PS51003">
    <property type="entry name" value="CYTB_CTER"/>
    <property type="match status" value="1"/>
</dbReference>
<feature type="transmembrane region" description="Helical" evidence="20">
    <location>
        <begin position="348"/>
        <end position="366"/>
    </location>
</feature>
<evidence type="ECO:0000256" key="13">
    <source>
        <dbReference type="ARBA" id="ARBA00023004"/>
    </source>
</evidence>
<feature type="transmembrane region" description="Helical" evidence="20">
    <location>
        <begin position="290"/>
        <end position="310"/>
    </location>
</feature>
<protein>
    <recommendedName>
        <fullName evidence="4 20">Cytochrome b</fullName>
    </recommendedName>
</protein>
<dbReference type="KEGG" id="prap:11030471"/>
<evidence type="ECO:0000259" key="22">
    <source>
        <dbReference type="PROSITE" id="PS51003"/>
    </source>
</evidence>
<keyword evidence="13 19" id="KW-0408">Iron</keyword>
<keyword evidence="15 20" id="KW-0496">Mitochondrion</keyword>
<dbReference type="GeneID" id="11030471"/>
<dbReference type="GO" id="GO:0016491">
    <property type="term" value="F:oxidoreductase activity"/>
    <property type="evidence" value="ECO:0007669"/>
    <property type="project" value="UniProtKB-UniRule"/>
</dbReference>
<feature type="binding site" evidence="18">
    <location>
        <position position="205"/>
    </location>
    <ligand>
        <name>a ubiquinone</name>
        <dbReference type="ChEBI" id="CHEBI:16389"/>
    </ligand>
</feature>
<keyword evidence="8 20" id="KW-0812">Transmembrane</keyword>
<evidence type="ECO:0000256" key="4">
    <source>
        <dbReference type="ARBA" id="ARBA00013531"/>
    </source>
</evidence>
<dbReference type="GO" id="GO:0005743">
    <property type="term" value="C:mitochondrial inner membrane"/>
    <property type="evidence" value="ECO:0007669"/>
    <property type="project" value="UniProtKB-SubCell"/>
</dbReference>
<feature type="transmembrane region" description="Helical" evidence="20">
    <location>
        <begin position="182"/>
        <end position="204"/>
    </location>
</feature>
<evidence type="ECO:0000256" key="11">
    <source>
        <dbReference type="ARBA" id="ARBA00022982"/>
    </source>
</evidence>
<keyword evidence="10" id="KW-0999">Mitochondrion inner membrane</keyword>
<evidence type="ECO:0000256" key="19">
    <source>
        <dbReference type="PIRSR" id="PIRSR038885-2"/>
    </source>
</evidence>
<dbReference type="CTD" id="4519"/>
<dbReference type="InterPro" id="IPR048259">
    <property type="entry name" value="Cytochrome_b_N_euk/bac"/>
</dbReference>
<dbReference type="InterPro" id="IPR005798">
    <property type="entry name" value="Cyt_b/b6_C"/>
</dbReference>